<dbReference type="PROSITE" id="PS50931">
    <property type="entry name" value="HTH_LYSR"/>
    <property type="match status" value="1"/>
</dbReference>
<reference evidence="6 7" key="1">
    <citation type="journal article" date="2021" name="Int. J. Syst. Evol. Microbiol.">
        <title>Novosphingobium decolorationis sp. nov., an aniline blue-decolourizing bacterium isolated from East Pacific sediment.</title>
        <authorList>
            <person name="Chen X."/>
            <person name="Dong B."/>
            <person name="Chen T."/>
            <person name="Ren N."/>
            <person name="Wang J."/>
            <person name="Xu Y."/>
            <person name="Yang J."/>
            <person name="Zhu S."/>
            <person name="Chen J."/>
        </authorList>
    </citation>
    <scope>NUCLEOTIDE SEQUENCE [LARGE SCALE GENOMIC DNA]</scope>
    <source>
        <strain evidence="6 7">502str22</strain>
    </source>
</reference>
<dbReference type="Gene3D" id="3.40.190.290">
    <property type="match status" value="1"/>
</dbReference>
<protein>
    <submittedName>
        <fullName evidence="6">LysR family transcriptional regulator</fullName>
    </submittedName>
</protein>
<dbReference type="CDD" id="cd08474">
    <property type="entry name" value="PBP2_CrgA_like_5"/>
    <property type="match status" value="1"/>
</dbReference>
<keyword evidence="4" id="KW-0804">Transcription</keyword>
<dbReference type="SUPFAM" id="SSF53850">
    <property type="entry name" value="Periplasmic binding protein-like II"/>
    <property type="match status" value="1"/>
</dbReference>
<dbReference type="InterPro" id="IPR000847">
    <property type="entry name" value="LysR_HTH_N"/>
</dbReference>
<dbReference type="InterPro" id="IPR036390">
    <property type="entry name" value="WH_DNA-bd_sf"/>
</dbReference>
<dbReference type="Gene3D" id="1.10.10.10">
    <property type="entry name" value="Winged helix-like DNA-binding domain superfamily/Winged helix DNA-binding domain"/>
    <property type="match status" value="1"/>
</dbReference>
<dbReference type="RefSeq" id="WP_213501167.1">
    <property type="nucleotide sequence ID" value="NZ_CP054856.1"/>
</dbReference>
<name>A0ABX8EA21_9SPHN</name>
<gene>
    <name evidence="6" type="ORF">HT578_19705</name>
</gene>
<evidence type="ECO:0000256" key="3">
    <source>
        <dbReference type="ARBA" id="ARBA00023125"/>
    </source>
</evidence>
<feature type="domain" description="HTH lysR-type" evidence="5">
    <location>
        <begin position="4"/>
        <end position="61"/>
    </location>
</feature>
<evidence type="ECO:0000259" key="5">
    <source>
        <dbReference type="PROSITE" id="PS50931"/>
    </source>
</evidence>
<dbReference type="Pfam" id="PF00126">
    <property type="entry name" value="HTH_1"/>
    <property type="match status" value="1"/>
</dbReference>
<evidence type="ECO:0000256" key="1">
    <source>
        <dbReference type="ARBA" id="ARBA00009437"/>
    </source>
</evidence>
<dbReference type="Pfam" id="PF03466">
    <property type="entry name" value="LysR_substrate"/>
    <property type="match status" value="1"/>
</dbReference>
<dbReference type="PRINTS" id="PR00039">
    <property type="entry name" value="HTHLYSR"/>
</dbReference>
<dbReference type="EMBL" id="CP054856">
    <property type="protein sequence ID" value="QVM85633.1"/>
    <property type="molecule type" value="Genomic_DNA"/>
</dbReference>
<dbReference type="SUPFAM" id="SSF46785">
    <property type="entry name" value="Winged helix' DNA-binding domain"/>
    <property type="match status" value="1"/>
</dbReference>
<accession>A0ABX8EA21</accession>
<proteinExistence type="inferred from homology"/>
<evidence type="ECO:0000256" key="4">
    <source>
        <dbReference type="ARBA" id="ARBA00023163"/>
    </source>
</evidence>
<evidence type="ECO:0000313" key="7">
    <source>
        <dbReference type="Proteomes" id="UP000677126"/>
    </source>
</evidence>
<keyword evidence="3" id="KW-0238">DNA-binding</keyword>
<keyword evidence="2" id="KW-0805">Transcription regulation</keyword>
<sequence length="298" mass="32540">MERHDLSDFVAFVTIARLRSFTRAAAQLGVTPSALSHRMKALEARLGIRLLNRTTRSVSPTEAGERLLGSVGAKLDGIEADIAQLAELRDRPAGNIRVNSDELAAHKILWPMLRDFLPRFPDINVEVTIDNGFTDIVASGADAGVRLGGVVEKDMIGVAISPPLRMLAVAAPAYFAKHGRPRTPRDLVDHACLNYRFTSNGGIYAWEFEEQGQALDVRVGGQLIFNSIFPIMQAALDGAGIGCVLDIHAAEHLESGGLEAVLEDYSLPFEGYQLYYPSRRQPTPAFSEFVKALHYRGG</sequence>
<dbReference type="InterPro" id="IPR058163">
    <property type="entry name" value="LysR-type_TF_proteobact-type"/>
</dbReference>
<organism evidence="6 7">
    <name type="scientific">Novosphingobium decolorationis</name>
    <dbReference type="NCBI Taxonomy" id="2698673"/>
    <lineage>
        <taxon>Bacteria</taxon>
        <taxon>Pseudomonadati</taxon>
        <taxon>Pseudomonadota</taxon>
        <taxon>Alphaproteobacteria</taxon>
        <taxon>Sphingomonadales</taxon>
        <taxon>Sphingomonadaceae</taxon>
        <taxon>Novosphingobium</taxon>
    </lineage>
</organism>
<dbReference type="Proteomes" id="UP000677126">
    <property type="component" value="Chromosome"/>
</dbReference>
<evidence type="ECO:0000313" key="6">
    <source>
        <dbReference type="EMBL" id="QVM85633.1"/>
    </source>
</evidence>
<dbReference type="PANTHER" id="PTHR30537">
    <property type="entry name" value="HTH-TYPE TRANSCRIPTIONAL REGULATOR"/>
    <property type="match status" value="1"/>
</dbReference>
<evidence type="ECO:0000256" key="2">
    <source>
        <dbReference type="ARBA" id="ARBA00023015"/>
    </source>
</evidence>
<dbReference type="InterPro" id="IPR036388">
    <property type="entry name" value="WH-like_DNA-bd_sf"/>
</dbReference>
<dbReference type="PANTHER" id="PTHR30537:SF1">
    <property type="entry name" value="HTH-TYPE TRANSCRIPTIONAL REGULATOR PGRR"/>
    <property type="match status" value="1"/>
</dbReference>
<comment type="similarity">
    <text evidence="1">Belongs to the LysR transcriptional regulatory family.</text>
</comment>
<dbReference type="InterPro" id="IPR005119">
    <property type="entry name" value="LysR_subst-bd"/>
</dbReference>
<keyword evidence="7" id="KW-1185">Reference proteome</keyword>